<gene>
    <name evidence="4" type="ORF">E5259_18855</name>
</gene>
<protein>
    <submittedName>
        <fullName evidence="4">TetR/AcrR family transcriptional regulator</fullName>
    </submittedName>
</protein>
<organism evidence="4 5">
    <name type="scientific">Blautia producta</name>
    <dbReference type="NCBI Taxonomy" id="33035"/>
    <lineage>
        <taxon>Bacteria</taxon>
        <taxon>Bacillati</taxon>
        <taxon>Bacillota</taxon>
        <taxon>Clostridia</taxon>
        <taxon>Lachnospirales</taxon>
        <taxon>Lachnospiraceae</taxon>
        <taxon>Blautia</taxon>
    </lineage>
</organism>
<dbReference type="Pfam" id="PF00440">
    <property type="entry name" value="TetR_N"/>
    <property type="match status" value="1"/>
</dbReference>
<dbReference type="PANTHER" id="PTHR43479">
    <property type="entry name" value="ACREF/ENVCD OPERON REPRESSOR-RELATED"/>
    <property type="match status" value="1"/>
</dbReference>
<dbReference type="PANTHER" id="PTHR43479:SF7">
    <property type="entry name" value="TETR-FAMILY TRANSCRIPTIONAL REGULATOR"/>
    <property type="match status" value="1"/>
</dbReference>
<evidence type="ECO:0000256" key="1">
    <source>
        <dbReference type="ARBA" id="ARBA00023125"/>
    </source>
</evidence>
<accession>A0A7G5MY08</accession>
<evidence type="ECO:0000256" key="2">
    <source>
        <dbReference type="PROSITE-ProRule" id="PRU00335"/>
    </source>
</evidence>
<keyword evidence="1 2" id="KW-0238">DNA-binding</keyword>
<dbReference type="Pfam" id="PF14278">
    <property type="entry name" value="TetR_C_8"/>
    <property type="match status" value="1"/>
</dbReference>
<dbReference type="EMBL" id="CP039126">
    <property type="protein sequence ID" value="QMW79501.1"/>
    <property type="molecule type" value="Genomic_DNA"/>
</dbReference>
<feature type="DNA-binding region" description="H-T-H motif" evidence="2">
    <location>
        <begin position="32"/>
        <end position="51"/>
    </location>
</feature>
<proteinExistence type="predicted"/>
<dbReference type="SUPFAM" id="SSF46689">
    <property type="entry name" value="Homeodomain-like"/>
    <property type="match status" value="1"/>
</dbReference>
<reference evidence="4 5" key="1">
    <citation type="submission" date="2019-04" db="EMBL/GenBank/DDBJ databases">
        <authorList>
            <person name="Schori C."/>
            <person name="Ahrens C."/>
        </authorList>
    </citation>
    <scope>NUCLEOTIDE SEQUENCE [LARGE SCALE GENOMIC DNA]</scope>
    <source>
        <strain evidence="4 5">DSM 2950</strain>
    </source>
</reference>
<evidence type="ECO:0000313" key="5">
    <source>
        <dbReference type="Proteomes" id="UP000515789"/>
    </source>
</evidence>
<dbReference type="Gene3D" id="1.10.357.10">
    <property type="entry name" value="Tetracycline Repressor, domain 2"/>
    <property type="match status" value="1"/>
</dbReference>
<dbReference type="AlphaFoldDB" id="A0A7G5MY08"/>
<dbReference type="InterPro" id="IPR001647">
    <property type="entry name" value="HTH_TetR"/>
</dbReference>
<evidence type="ECO:0000259" key="3">
    <source>
        <dbReference type="PROSITE" id="PS50977"/>
    </source>
</evidence>
<dbReference type="InterPro" id="IPR039532">
    <property type="entry name" value="TetR_C_Firmicutes"/>
</dbReference>
<dbReference type="Proteomes" id="UP000515789">
    <property type="component" value="Chromosome"/>
</dbReference>
<sequence length="199" mass="23421">MNKSESKYFNTAVKMDKAFLDLLEHKDFEYITVKEICKTANVNRSTFYLHYETIGDLLAESVRYMNAQFLEYFPQGAESFIENMGDIPLKELYLVTPKYLSPYLTYIQENKRLFQTAVRKSADLRLQDNFDGLFFHVLNPILERFNIPENERKYILRFYMGAILSVVNEWIKEDCKDSADLIVKIISDHIVRPDISVSK</sequence>
<dbReference type="InterPro" id="IPR050624">
    <property type="entry name" value="HTH-type_Tx_Regulator"/>
</dbReference>
<evidence type="ECO:0000313" key="4">
    <source>
        <dbReference type="EMBL" id="QMW79501.1"/>
    </source>
</evidence>
<dbReference type="GO" id="GO:0003677">
    <property type="term" value="F:DNA binding"/>
    <property type="evidence" value="ECO:0007669"/>
    <property type="project" value="UniProtKB-UniRule"/>
</dbReference>
<dbReference type="InterPro" id="IPR009057">
    <property type="entry name" value="Homeodomain-like_sf"/>
</dbReference>
<name>A0A7G5MY08_9FIRM</name>
<feature type="domain" description="HTH tetR-type" evidence="3">
    <location>
        <begin position="9"/>
        <end position="69"/>
    </location>
</feature>
<dbReference type="GeneID" id="75052114"/>
<dbReference type="RefSeq" id="WP_018596239.1">
    <property type="nucleotide sequence ID" value="NZ_AP031416.1"/>
</dbReference>
<dbReference type="PROSITE" id="PS50977">
    <property type="entry name" value="HTH_TETR_2"/>
    <property type="match status" value="1"/>
</dbReference>